<dbReference type="FunFam" id="1.10.1140.10:FF:000005">
    <property type="entry name" value="ATP synthase subunit beta"/>
    <property type="match status" value="1"/>
</dbReference>
<comment type="caution">
    <text evidence="20">The sequence shown here is derived from an EMBL/GenBank/DDBJ whole genome shotgun (WGS) entry which is preliminary data.</text>
</comment>
<keyword evidence="9" id="KW-0406">Ion transport</keyword>
<sequence length="116" mass="13361">MLQPRIVGEEHYETAQRVKQTLQRYKELQDIIAILGLDELSEEDRLTVARARKIERFLSQPFFVAEVFTGSPGKYVGLAHTLLICRIFLFWDIIDLFLLTEGLLNSKIPLFGASLH</sequence>
<dbReference type="GO" id="GO:0005524">
    <property type="term" value="F:ATP binding"/>
    <property type="evidence" value="ECO:0007669"/>
    <property type="project" value="UniProtKB-KW"/>
</dbReference>
<organism evidence="20 21">
    <name type="scientific">Arachis hypogaea</name>
    <name type="common">Peanut</name>
    <dbReference type="NCBI Taxonomy" id="3818"/>
    <lineage>
        <taxon>Eukaryota</taxon>
        <taxon>Viridiplantae</taxon>
        <taxon>Streptophyta</taxon>
        <taxon>Embryophyta</taxon>
        <taxon>Tracheophyta</taxon>
        <taxon>Spermatophyta</taxon>
        <taxon>Magnoliopsida</taxon>
        <taxon>eudicotyledons</taxon>
        <taxon>Gunneridae</taxon>
        <taxon>Pentapetalae</taxon>
        <taxon>rosids</taxon>
        <taxon>fabids</taxon>
        <taxon>Fabales</taxon>
        <taxon>Fabaceae</taxon>
        <taxon>Papilionoideae</taxon>
        <taxon>50 kb inversion clade</taxon>
        <taxon>dalbergioids sensu lato</taxon>
        <taxon>Dalbergieae</taxon>
        <taxon>Pterocarpus clade</taxon>
        <taxon>Arachis</taxon>
    </lineage>
</organism>
<dbReference type="CDD" id="cd18110">
    <property type="entry name" value="ATP-synt_F1_beta_C"/>
    <property type="match status" value="1"/>
</dbReference>
<proteinExistence type="inferred from homology"/>
<evidence type="ECO:0000256" key="9">
    <source>
        <dbReference type="ARBA" id="ARBA00023065"/>
    </source>
</evidence>
<dbReference type="GO" id="GO:0009535">
    <property type="term" value="C:chloroplast thylakoid membrane"/>
    <property type="evidence" value="ECO:0007669"/>
    <property type="project" value="TreeGrafter"/>
</dbReference>
<evidence type="ECO:0000256" key="14">
    <source>
        <dbReference type="ARBA" id="ARBA00037290"/>
    </source>
</evidence>
<dbReference type="Gene3D" id="1.10.1140.10">
    <property type="entry name" value="Bovine Mitochondrial F1-atpase, Atp Synthase Beta Chain, Chain D, domain 3"/>
    <property type="match status" value="1"/>
</dbReference>
<evidence type="ECO:0000313" key="20">
    <source>
        <dbReference type="EMBL" id="RYR59194.1"/>
    </source>
</evidence>
<comment type="subunit">
    <text evidence="13">F-type ATPases have 2 components, CF(1) - the catalytic core - and CF(0) - the membrane proton channel. CF(1) has five subunits: alpha(3), beta(3), gamma(1), delta(1), epsilon(1). CF(0) has four main subunits: a(1), b(1), b'(1) and c(9-12).</text>
</comment>
<keyword evidence="11" id="KW-0139">CF(1)</keyword>
<comment type="catalytic activity">
    <reaction evidence="17">
        <text>ATP + H2O + 4 H(+)(in) = ADP + phosphate + 5 H(+)(out)</text>
        <dbReference type="Rhea" id="RHEA:57720"/>
        <dbReference type="ChEBI" id="CHEBI:15377"/>
        <dbReference type="ChEBI" id="CHEBI:15378"/>
        <dbReference type="ChEBI" id="CHEBI:30616"/>
        <dbReference type="ChEBI" id="CHEBI:43474"/>
        <dbReference type="ChEBI" id="CHEBI:456216"/>
        <dbReference type="EC" id="7.1.2.2"/>
    </reaction>
</comment>
<keyword evidence="4" id="KW-0813">Transport</keyword>
<dbReference type="SUPFAM" id="SSF47917">
    <property type="entry name" value="C-terminal domain of alpha and beta subunits of F1 ATP synthase"/>
    <property type="match status" value="1"/>
</dbReference>
<gene>
    <name evidence="20" type="ORF">Ahy_A05g025026</name>
</gene>
<protein>
    <recommendedName>
        <fullName evidence="18">ATP synthase subunit beta, chloroplastic</fullName>
        <ecNumber evidence="3">7.1.2.2</ecNumber>
    </recommendedName>
    <alternativeName>
        <fullName evidence="16">ATP synthase F1 sector subunit beta</fullName>
    </alternativeName>
    <alternativeName>
        <fullName evidence="15">F-ATPase subunit beta</fullName>
    </alternativeName>
</protein>
<comment type="similarity">
    <text evidence="2">Belongs to the ATPase alpha/beta chains family.</text>
</comment>
<evidence type="ECO:0000259" key="19">
    <source>
        <dbReference type="Pfam" id="PF22919"/>
    </source>
</evidence>
<keyword evidence="8" id="KW-1278">Translocase</keyword>
<keyword evidence="6" id="KW-0375">Hydrogen ion transport</keyword>
<dbReference type="GO" id="GO:0045259">
    <property type="term" value="C:proton-transporting ATP synthase complex"/>
    <property type="evidence" value="ECO:0007669"/>
    <property type="project" value="UniProtKB-KW"/>
</dbReference>
<evidence type="ECO:0000256" key="13">
    <source>
        <dbReference type="ARBA" id="ARBA00026013"/>
    </source>
</evidence>
<evidence type="ECO:0000256" key="16">
    <source>
        <dbReference type="ARBA" id="ARBA00042742"/>
    </source>
</evidence>
<evidence type="ECO:0000256" key="15">
    <source>
        <dbReference type="ARBA" id="ARBA00042624"/>
    </source>
</evidence>
<evidence type="ECO:0000256" key="7">
    <source>
        <dbReference type="ARBA" id="ARBA00022840"/>
    </source>
</evidence>
<feature type="domain" description="ATP synthase A/B type C-terminal" evidence="19">
    <location>
        <begin position="6"/>
        <end position="72"/>
    </location>
</feature>
<dbReference type="EC" id="7.1.2.2" evidence="3"/>
<comment type="function">
    <text evidence="14">Produces ATP from ADP in the presence of a proton gradient across the membrane. The catalytic sites are hosted primarily by the beta subunits.</text>
</comment>
<dbReference type="InterPro" id="IPR024034">
    <property type="entry name" value="ATPase_F1/V1_b/a_C"/>
</dbReference>
<evidence type="ECO:0000256" key="17">
    <source>
        <dbReference type="ARBA" id="ARBA00048383"/>
    </source>
</evidence>
<evidence type="ECO:0000313" key="21">
    <source>
        <dbReference type="Proteomes" id="UP000289738"/>
    </source>
</evidence>
<evidence type="ECO:0000256" key="12">
    <source>
        <dbReference type="ARBA" id="ARBA00023310"/>
    </source>
</evidence>
<keyword evidence="7" id="KW-0067">ATP-binding</keyword>
<evidence type="ECO:0000256" key="1">
    <source>
        <dbReference type="ARBA" id="ARBA00004170"/>
    </source>
</evidence>
<accession>A0A445D883</accession>
<dbReference type="PANTHER" id="PTHR15184">
    <property type="entry name" value="ATP SYNTHASE"/>
    <property type="match status" value="1"/>
</dbReference>
<evidence type="ECO:0000256" key="11">
    <source>
        <dbReference type="ARBA" id="ARBA00023196"/>
    </source>
</evidence>
<evidence type="ECO:0000256" key="3">
    <source>
        <dbReference type="ARBA" id="ARBA00012473"/>
    </source>
</evidence>
<keyword evidence="21" id="KW-1185">Reference proteome</keyword>
<dbReference type="GO" id="GO:0005739">
    <property type="term" value="C:mitochondrion"/>
    <property type="evidence" value="ECO:0007669"/>
    <property type="project" value="GOC"/>
</dbReference>
<comment type="subcellular location">
    <subcellularLocation>
        <location evidence="1">Membrane</location>
        <topology evidence="1">Peripheral membrane protein</topology>
    </subcellularLocation>
</comment>
<dbReference type="GO" id="GO:0046933">
    <property type="term" value="F:proton-transporting ATP synthase activity, rotational mechanism"/>
    <property type="evidence" value="ECO:0007669"/>
    <property type="project" value="TreeGrafter"/>
</dbReference>
<evidence type="ECO:0000256" key="8">
    <source>
        <dbReference type="ARBA" id="ARBA00022967"/>
    </source>
</evidence>
<keyword evidence="5" id="KW-0547">Nucleotide-binding</keyword>
<evidence type="ECO:0000256" key="5">
    <source>
        <dbReference type="ARBA" id="ARBA00022741"/>
    </source>
</evidence>
<reference evidence="20 21" key="1">
    <citation type="submission" date="2019-01" db="EMBL/GenBank/DDBJ databases">
        <title>Sequencing of cultivated peanut Arachis hypogaea provides insights into genome evolution and oil improvement.</title>
        <authorList>
            <person name="Chen X."/>
        </authorList>
    </citation>
    <scope>NUCLEOTIDE SEQUENCE [LARGE SCALE GENOMIC DNA]</scope>
    <source>
        <strain evidence="21">cv. Fuhuasheng</strain>
        <tissue evidence="20">Leaves</tissue>
    </source>
</reference>
<evidence type="ECO:0000256" key="18">
    <source>
        <dbReference type="ARBA" id="ARBA00071963"/>
    </source>
</evidence>
<dbReference type="EMBL" id="SDMP01000005">
    <property type="protein sequence ID" value="RYR59194.1"/>
    <property type="molecule type" value="Genomic_DNA"/>
</dbReference>
<evidence type="ECO:0000256" key="4">
    <source>
        <dbReference type="ARBA" id="ARBA00022448"/>
    </source>
</evidence>
<keyword evidence="10" id="KW-0472">Membrane</keyword>
<dbReference type="Pfam" id="PF22919">
    <property type="entry name" value="ATP-synt_VA_C"/>
    <property type="match status" value="1"/>
</dbReference>
<dbReference type="PANTHER" id="PTHR15184:SF71">
    <property type="entry name" value="ATP SYNTHASE SUBUNIT BETA, MITOCHONDRIAL"/>
    <property type="match status" value="1"/>
</dbReference>
<dbReference type="Proteomes" id="UP000289738">
    <property type="component" value="Chromosome A05"/>
</dbReference>
<keyword evidence="12" id="KW-0066">ATP synthesis</keyword>
<dbReference type="AlphaFoldDB" id="A0A445D883"/>
<name>A0A445D883_ARAHY</name>
<evidence type="ECO:0000256" key="2">
    <source>
        <dbReference type="ARBA" id="ARBA00008936"/>
    </source>
</evidence>
<evidence type="ECO:0000256" key="10">
    <source>
        <dbReference type="ARBA" id="ARBA00023136"/>
    </source>
</evidence>
<evidence type="ECO:0000256" key="6">
    <source>
        <dbReference type="ARBA" id="ARBA00022781"/>
    </source>
</evidence>
<dbReference type="InterPro" id="IPR050053">
    <property type="entry name" value="ATPase_alpha/beta_chains"/>
</dbReference>
<dbReference type="InterPro" id="IPR055190">
    <property type="entry name" value="ATP-synt_VA_C"/>
</dbReference>
<dbReference type="GO" id="GO:0042776">
    <property type="term" value="P:proton motive force-driven mitochondrial ATP synthesis"/>
    <property type="evidence" value="ECO:0007669"/>
    <property type="project" value="TreeGrafter"/>
</dbReference>